<reference evidence="1 2" key="2">
    <citation type="submission" date="2018-11" db="EMBL/GenBank/DDBJ databases">
        <authorList>
            <consortium name="Pathogen Informatics"/>
        </authorList>
    </citation>
    <scope>NUCLEOTIDE SEQUENCE [LARGE SCALE GENOMIC DNA]</scope>
</reference>
<gene>
    <name evidence="1" type="ORF">TCNE_LOCUS4738</name>
</gene>
<sequence>MCRVTLKTVHVDRKIFERSNAPQMTTHHWTAITTNGYRIRGKINAN</sequence>
<protein>
    <submittedName>
        <fullName evidence="1 3">Uncharacterized protein</fullName>
    </submittedName>
</protein>
<evidence type="ECO:0000313" key="3">
    <source>
        <dbReference type="WBParaSite" id="TCNE_0000473801-mRNA-1"/>
    </source>
</evidence>
<evidence type="ECO:0000313" key="1">
    <source>
        <dbReference type="EMBL" id="VDM32010.1"/>
    </source>
</evidence>
<dbReference type="WBParaSite" id="TCNE_0000473801-mRNA-1">
    <property type="protein sequence ID" value="TCNE_0000473801-mRNA-1"/>
    <property type="gene ID" value="TCNE_0000473801"/>
</dbReference>
<proteinExistence type="predicted"/>
<dbReference type="EMBL" id="UYWY01008837">
    <property type="protein sequence ID" value="VDM32010.1"/>
    <property type="molecule type" value="Genomic_DNA"/>
</dbReference>
<dbReference type="Proteomes" id="UP000050794">
    <property type="component" value="Unassembled WGS sequence"/>
</dbReference>
<keyword evidence="2" id="KW-1185">Reference proteome</keyword>
<accession>A0A183U8B8</accession>
<reference evidence="3" key="1">
    <citation type="submission" date="2016-06" db="UniProtKB">
        <authorList>
            <consortium name="WormBaseParasite"/>
        </authorList>
    </citation>
    <scope>IDENTIFICATION</scope>
</reference>
<evidence type="ECO:0000313" key="2">
    <source>
        <dbReference type="Proteomes" id="UP000050794"/>
    </source>
</evidence>
<name>A0A183U8B8_TOXCA</name>
<dbReference type="AlphaFoldDB" id="A0A183U8B8"/>
<organism evidence="2 3">
    <name type="scientific">Toxocara canis</name>
    <name type="common">Canine roundworm</name>
    <dbReference type="NCBI Taxonomy" id="6265"/>
    <lineage>
        <taxon>Eukaryota</taxon>
        <taxon>Metazoa</taxon>
        <taxon>Ecdysozoa</taxon>
        <taxon>Nematoda</taxon>
        <taxon>Chromadorea</taxon>
        <taxon>Rhabditida</taxon>
        <taxon>Spirurina</taxon>
        <taxon>Ascaridomorpha</taxon>
        <taxon>Ascaridoidea</taxon>
        <taxon>Toxocaridae</taxon>
        <taxon>Toxocara</taxon>
    </lineage>
</organism>